<evidence type="ECO:0000256" key="2">
    <source>
        <dbReference type="ARBA" id="ARBA00022741"/>
    </source>
</evidence>
<dbReference type="Pfam" id="PF00069">
    <property type="entry name" value="Pkinase"/>
    <property type="match status" value="1"/>
</dbReference>
<dbReference type="InterPro" id="IPR015943">
    <property type="entry name" value="WD40/YVTN_repeat-like_dom_sf"/>
</dbReference>
<keyword evidence="3" id="KW-0418">Kinase</keyword>
<feature type="binding site" evidence="5">
    <location>
        <position position="43"/>
    </location>
    <ligand>
        <name>ATP</name>
        <dbReference type="ChEBI" id="CHEBI:30616"/>
    </ligand>
</feature>
<accession>A0A345XV98</accession>
<dbReference type="KEGG" id="sarm:DVA86_25900"/>
<feature type="region of interest" description="Disordered" evidence="6">
    <location>
        <begin position="305"/>
        <end position="365"/>
    </location>
</feature>
<dbReference type="InterPro" id="IPR018391">
    <property type="entry name" value="PQQ_b-propeller_rpt"/>
</dbReference>
<feature type="region of interest" description="Disordered" evidence="6">
    <location>
        <begin position="268"/>
        <end position="293"/>
    </location>
</feature>
<feature type="domain" description="Protein kinase" evidence="7">
    <location>
        <begin position="15"/>
        <end position="267"/>
    </location>
</feature>
<feature type="compositionally biased region" description="Low complexity" evidence="6">
    <location>
        <begin position="394"/>
        <end position="407"/>
    </location>
</feature>
<dbReference type="InterPro" id="IPR011009">
    <property type="entry name" value="Kinase-like_dom_sf"/>
</dbReference>
<dbReference type="GO" id="GO:0005524">
    <property type="term" value="F:ATP binding"/>
    <property type="evidence" value="ECO:0007669"/>
    <property type="project" value="UniProtKB-UniRule"/>
</dbReference>
<dbReference type="EMBL" id="CP031320">
    <property type="protein sequence ID" value="AXK35564.1"/>
    <property type="molecule type" value="Genomic_DNA"/>
</dbReference>
<dbReference type="Gene3D" id="2.130.10.10">
    <property type="entry name" value="YVTN repeat-like/Quinoprotein amine dehydrogenase"/>
    <property type="match status" value="1"/>
</dbReference>
<dbReference type="CDD" id="cd14014">
    <property type="entry name" value="STKc_PknB_like"/>
    <property type="match status" value="1"/>
</dbReference>
<dbReference type="RefSeq" id="WP_208881809.1">
    <property type="nucleotide sequence ID" value="NZ_CP031320.1"/>
</dbReference>
<feature type="region of interest" description="Disordered" evidence="6">
    <location>
        <begin position="745"/>
        <end position="775"/>
    </location>
</feature>
<dbReference type="PANTHER" id="PTHR43289:SF34">
    <property type="entry name" value="SERINE_THREONINE-PROTEIN KINASE YBDM-RELATED"/>
    <property type="match status" value="1"/>
</dbReference>
<keyword evidence="4 5" id="KW-0067">ATP-binding</keyword>
<reference evidence="8 9" key="1">
    <citation type="submission" date="2018-07" db="EMBL/GenBank/DDBJ databases">
        <title>Draft genome of the type strain Streptomyces armeniacus ATCC 15676.</title>
        <authorList>
            <person name="Labana P."/>
            <person name="Gosse J.T."/>
            <person name="Boddy C.N."/>
        </authorList>
    </citation>
    <scope>NUCLEOTIDE SEQUENCE [LARGE SCALE GENOMIC DNA]</scope>
    <source>
        <strain evidence="8 9">ATCC 15676</strain>
    </source>
</reference>
<keyword evidence="1" id="KW-0808">Transferase</keyword>
<dbReference type="InterPro" id="IPR000719">
    <property type="entry name" value="Prot_kinase_dom"/>
</dbReference>
<dbReference type="GO" id="GO:0004674">
    <property type="term" value="F:protein serine/threonine kinase activity"/>
    <property type="evidence" value="ECO:0007669"/>
    <property type="project" value="TreeGrafter"/>
</dbReference>
<evidence type="ECO:0000313" key="8">
    <source>
        <dbReference type="EMBL" id="AXK35564.1"/>
    </source>
</evidence>
<evidence type="ECO:0000259" key="7">
    <source>
        <dbReference type="PROSITE" id="PS50011"/>
    </source>
</evidence>
<dbReference type="PROSITE" id="PS00107">
    <property type="entry name" value="PROTEIN_KINASE_ATP"/>
    <property type="match status" value="1"/>
</dbReference>
<dbReference type="SMART" id="SM00220">
    <property type="entry name" value="S_TKc"/>
    <property type="match status" value="1"/>
</dbReference>
<dbReference type="Gene3D" id="1.10.510.10">
    <property type="entry name" value="Transferase(Phosphotransferase) domain 1"/>
    <property type="match status" value="1"/>
</dbReference>
<keyword evidence="2 5" id="KW-0547">Nucleotide-binding</keyword>
<feature type="region of interest" description="Disordered" evidence="6">
    <location>
        <begin position="394"/>
        <end position="421"/>
    </location>
</feature>
<name>A0A345XV98_9ACTN</name>
<dbReference type="InterPro" id="IPR008271">
    <property type="entry name" value="Ser/Thr_kinase_AS"/>
</dbReference>
<dbReference type="InterPro" id="IPR002372">
    <property type="entry name" value="PQQ_rpt_dom"/>
</dbReference>
<dbReference type="Pfam" id="PF13360">
    <property type="entry name" value="PQQ_2"/>
    <property type="match status" value="1"/>
</dbReference>
<dbReference type="SUPFAM" id="SSF56112">
    <property type="entry name" value="Protein kinase-like (PK-like)"/>
    <property type="match status" value="1"/>
</dbReference>
<dbReference type="PROSITE" id="PS00108">
    <property type="entry name" value="PROTEIN_KINASE_ST"/>
    <property type="match status" value="1"/>
</dbReference>
<organism evidence="8 9">
    <name type="scientific">Streptomyces armeniacus</name>
    <dbReference type="NCBI Taxonomy" id="83291"/>
    <lineage>
        <taxon>Bacteria</taxon>
        <taxon>Bacillati</taxon>
        <taxon>Actinomycetota</taxon>
        <taxon>Actinomycetes</taxon>
        <taxon>Kitasatosporales</taxon>
        <taxon>Streptomycetaceae</taxon>
        <taxon>Streptomyces</taxon>
    </lineage>
</organism>
<evidence type="ECO:0000256" key="1">
    <source>
        <dbReference type="ARBA" id="ARBA00022679"/>
    </source>
</evidence>
<feature type="compositionally biased region" description="Gly residues" evidence="6">
    <location>
        <begin position="750"/>
        <end position="775"/>
    </location>
</feature>
<dbReference type="Gene3D" id="2.40.128.630">
    <property type="match status" value="1"/>
</dbReference>
<dbReference type="AlphaFoldDB" id="A0A345XV98"/>
<dbReference type="Gene3D" id="3.30.200.20">
    <property type="entry name" value="Phosphorylase Kinase, domain 1"/>
    <property type="match status" value="1"/>
</dbReference>
<sequence length="775" mass="79664">MQPLRPDDPRRVGDHRLLARLGAGGMGTVYLARSPGARTVAVKVVREHFARDARYRARFRREVAAARTVTGTFTAALLDADPEAEVPWLATDYLPGLSLREAVGTFGALPADTTLLLAAALAEALADIHRAGLAHRDLKPANIVLTAGGPRVIDFGIARPEDATAITVPGALPGTPGFMSPEQASGGLAGPPGDVFALGAVLAYAATGRGPFDAGDRAATLERVRLARTDLAGLTDRGLRALVAACLRREPERRPTAAALLDRAAALRDRRHRRDRQDRQGEPAASVRGTRWLPAPLAEAVDRRAAAEPPGGDGPFGEAAGLPRPGGGLPGETTAEPGAVTAEPGAVTAGAHGPGRPPRLPGLRRPGRRTLLLAAAAVPVAAGASVVLGESVLSGSGRTARTTRTPRPGGGTGPPPEAGQRWKKKVVAAGYPDYPDLYAAGGVVLAAHSKESDVRALDPRTGEVLWSHPSETGPMDPVTAGPDGVYLVGQGGEQPTVIDARDPASGKIRWRYRLPFGFPWAGAATGPVFCLASGEEVTGLGAEDGRQRWTARATGMDLTAADGLVVAAGEGVLAGLDARSGRVRWRHEMGETPQQPVIGEGLVFARDTYGTLYAVGADDGKPVWRQSLHSQSSVRPAAGGLLLVDETDGRVRAVRAGTGKEVWARRFGRTEANPYGESYVLGRSGGTLWVGSTDRTVYALDAAGGRVLWTYGTDATYRSASASGSGALALGGLVFIASDGGHVEAVSPPGGTGGGSSGSTGGGSSGANGGSRGAT</sequence>
<dbReference type="PANTHER" id="PTHR43289">
    <property type="entry name" value="MITOGEN-ACTIVATED PROTEIN KINASE KINASE KINASE 20-RELATED"/>
    <property type="match status" value="1"/>
</dbReference>
<evidence type="ECO:0000256" key="5">
    <source>
        <dbReference type="PROSITE-ProRule" id="PRU10141"/>
    </source>
</evidence>
<evidence type="ECO:0000313" key="9">
    <source>
        <dbReference type="Proteomes" id="UP000254425"/>
    </source>
</evidence>
<dbReference type="PROSITE" id="PS50011">
    <property type="entry name" value="PROTEIN_KINASE_DOM"/>
    <property type="match status" value="1"/>
</dbReference>
<keyword evidence="9" id="KW-1185">Reference proteome</keyword>
<dbReference type="InterPro" id="IPR017441">
    <property type="entry name" value="Protein_kinase_ATP_BS"/>
</dbReference>
<dbReference type="InterPro" id="IPR011047">
    <property type="entry name" value="Quinoprotein_ADH-like_sf"/>
</dbReference>
<evidence type="ECO:0000256" key="4">
    <source>
        <dbReference type="ARBA" id="ARBA00022840"/>
    </source>
</evidence>
<dbReference type="SUPFAM" id="SSF50998">
    <property type="entry name" value="Quinoprotein alcohol dehydrogenase-like"/>
    <property type="match status" value="2"/>
</dbReference>
<proteinExistence type="predicted"/>
<evidence type="ECO:0000256" key="6">
    <source>
        <dbReference type="SAM" id="MobiDB-lite"/>
    </source>
</evidence>
<gene>
    <name evidence="8" type="ORF">DVA86_25900</name>
</gene>
<dbReference type="Proteomes" id="UP000254425">
    <property type="component" value="Chromosome"/>
</dbReference>
<dbReference type="SMART" id="SM00564">
    <property type="entry name" value="PQQ"/>
    <property type="match status" value="6"/>
</dbReference>
<protein>
    <recommendedName>
        <fullName evidence="7">Protein kinase domain-containing protein</fullName>
    </recommendedName>
</protein>
<evidence type="ECO:0000256" key="3">
    <source>
        <dbReference type="ARBA" id="ARBA00022777"/>
    </source>
</evidence>